<gene>
    <name evidence="1" type="ORF">OG835_26925</name>
</gene>
<organism evidence="1 2">
    <name type="scientific">Streptomyces scopuliridis</name>
    <dbReference type="NCBI Taxonomy" id="452529"/>
    <lineage>
        <taxon>Bacteria</taxon>
        <taxon>Bacillati</taxon>
        <taxon>Actinomycetota</taxon>
        <taxon>Actinomycetes</taxon>
        <taxon>Kitasatosporales</taxon>
        <taxon>Streptomycetaceae</taxon>
        <taxon>Streptomyces</taxon>
    </lineage>
</organism>
<reference evidence="1" key="1">
    <citation type="submission" date="2022-10" db="EMBL/GenBank/DDBJ databases">
        <title>The complete genomes of actinobacterial strains from the NBC collection.</title>
        <authorList>
            <person name="Joergensen T.S."/>
            <person name="Alvarez Arevalo M."/>
            <person name="Sterndorff E.B."/>
            <person name="Faurdal D."/>
            <person name="Vuksanovic O."/>
            <person name="Mourched A.-S."/>
            <person name="Charusanti P."/>
            <person name="Shaw S."/>
            <person name="Blin K."/>
            <person name="Weber T."/>
        </authorList>
    </citation>
    <scope>NUCLEOTIDE SEQUENCE</scope>
    <source>
        <strain evidence="1">NBC 01771</strain>
    </source>
</reference>
<accession>A0ACD4ZP59</accession>
<name>A0ACD4ZP59_9ACTN</name>
<keyword evidence="2" id="KW-1185">Reference proteome</keyword>
<dbReference type="EMBL" id="CP109109">
    <property type="protein sequence ID" value="WSC00278.1"/>
    <property type="molecule type" value="Genomic_DNA"/>
</dbReference>
<dbReference type="Proteomes" id="UP001348369">
    <property type="component" value="Chromosome"/>
</dbReference>
<protein>
    <submittedName>
        <fullName evidence="1">Uncharacterized protein</fullName>
    </submittedName>
</protein>
<sequence>MSRSHRTGVALHGAIVEQGTHDELPASEGAYARLYASQFAVLAV</sequence>
<evidence type="ECO:0000313" key="1">
    <source>
        <dbReference type="EMBL" id="WSC00278.1"/>
    </source>
</evidence>
<proteinExistence type="predicted"/>
<evidence type="ECO:0000313" key="2">
    <source>
        <dbReference type="Proteomes" id="UP001348369"/>
    </source>
</evidence>